<reference evidence="1" key="1">
    <citation type="submission" date="2018-11" db="EMBL/GenBank/DDBJ databases">
        <authorList>
            <person name="Grassa J C."/>
        </authorList>
    </citation>
    <scope>NUCLEOTIDE SEQUENCE [LARGE SCALE GENOMIC DNA]</scope>
</reference>
<name>A0A803PMB1_CANSA</name>
<keyword evidence="2" id="KW-1185">Reference proteome</keyword>
<dbReference type="Proteomes" id="UP000596661">
    <property type="component" value="Chromosome 5"/>
</dbReference>
<dbReference type="EnsemblPlants" id="evm.model.05.1678">
    <property type="protein sequence ID" value="cds.evm.model.05.1678"/>
    <property type="gene ID" value="evm.TU.05.1678"/>
</dbReference>
<reference evidence="1" key="2">
    <citation type="submission" date="2021-03" db="UniProtKB">
        <authorList>
            <consortium name="EnsemblPlants"/>
        </authorList>
    </citation>
    <scope>IDENTIFICATION</scope>
</reference>
<dbReference type="EMBL" id="UZAU01000542">
    <property type="status" value="NOT_ANNOTATED_CDS"/>
    <property type="molecule type" value="Genomic_DNA"/>
</dbReference>
<organism evidence="1 2">
    <name type="scientific">Cannabis sativa</name>
    <name type="common">Hemp</name>
    <name type="synonym">Marijuana</name>
    <dbReference type="NCBI Taxonomy" id="3483"/>
    <lineage>
        <taxon>Eukaryota</taxon>
        <taxon>Viridiplantae</taxon>
        <taxon>Streptophyta</taxon>
        <taxon>Embryophyta</taxon>
        <taxon>Tracheophyta</taxon>
        <taxon>Spermatophyta</taxon>
        <taxon>Magnoliopsida</taxon>
        <taxon>eudicotyledons</taxon>
        <taxon>Gunneridae</taxon>
        <taxon>Pentapetalae</taxon>
        <taxon>rosids</taxon>
        <taxon>fabids</taxon>
        <taxon>Rosales</taxon>
        <taxon>Cannabaceae</taxon>
        <taxon>Cannabis</taxon>
    </lineage>
</organism>
<dbReference type="AlphaFoldDB" id="A0A803PMB1"/>
<protein>
    <submittedName>
        <fullName evidence="1">Uncharacterized protein</fullName>
    </submittedName>
</protein>
<accession>A0A803PMB1</accession>
<sequence length="361" mass="39248">MTMSDVGESAGGKKGKILSSMTFSAREVELACLNIRNKLVKVEASEHGQDTSNTFRFLFDNGANCQGLKDGVSSPVPASGVDVLPPRVALVVHSCALIPRHSQTLKRWGTVSDRRVWRPKVTESTGKVFANTSVDSLSTPLEVGKKPDHIPIVKPNPNFHGEGGIIGRDDVNYLVDSVNLEGTTGSQAAPTYFFLCGPNSKNCVFGPDAETCVSPCHEKGPRLSKDVLDVGPRRNLNGSALCGSYFLQELKHFGGLDLYEIHEIGDHSSFFTSTPVSITTFPWDTSNQDLDSKVALEESSNDNSNSIGCLDTPFKGVPTIEMLSWLNRWLALFRLMIFGVLSMRPTKEKNFIGSKRPGSLG</sequence>
<evidence type="ECO:0000313" key="2">
    <source>
        <dbReference type="Proteomes" id="UP000596661"/>
    </source>
</evidence>
<evidence type="ECO:0000313" key="1">
    <source>
        <dbReference type="EnsemblPlants" id="cds.evm.model.05.1678"/>
    </source>
</evidence>
<proteinExistence type="predicted"/>
<dbReference type="Gramene" id="evm.model.05.1678">
    <property type="protein sequence ID" value="cds.evm.model.05.1678"/>
    <property type="gene ID" value="evm.TU.05.1678"/>
</dbReference>